<proteinExistence type="predicted"/>
<evidence type="ECO:0000313" key="1">
    <source>
        <dbReference type="EMBL" id="KAG0411520.1"/>
    </source>
</evidence>
<sequence length="190" mass="21062">MLVASPTEVRGVPDENHIARSTSRAFRGAADWFTAGRLDDRSEKLFWKRLLQTLPNEPKQDSVSEPRAPESEPASRYASPTGVGEHVTVSFFSLLLIGLPEHSRNGRKNCSHPMAPTSHDFTMAAPCATAAERSADDIVRSIQGSDVLDDKKAAKSRQRDCDDDPPRNERRRRDVIHSSSEDPHSKLAGY</sequence>
<dbReference type="EMBL" id="JABSTQ010011424">
    <property type="protein sequence ID" value="KAG0411520.1"/>
    <property type="molecule type" value="Genomic_DNA"/>
</dbReference>
<gene>
    <name evidence="1" type="ORF">HPB47_011348</name>
</gene>
<dbReference type="Proteomes" id="UP000805193">
    <property type="component" value="Unassembled WGS sequence"/>
</dbReference>
<evidence type="ECO:0000313" key="2">
    <source>
        <dbReference type="Proteomes" id="UP000805193"/>
    </source>
</evidence>
<keyword evidence="2" id="KW-1185">Reference proteome</keyword>
<reference evidence="1 2" key="1">
    <citation type="journal article" date="2020" name="Cell">
        <title>Large-Scale Comparative Analyses of Tick Genomes Elucidate Their Genetic Diversity and Vector Capacities.</title>
        <authorList>
            <consortium name="Tick Genome and Microbiome Consortium (TIGMIC)"/>
            <person name="Jia N."/>
            <person name="Wang J."/>
            <person name="Shi W."/>
            <person name="Du L."/>
            <person name="Sun Y."/>
            <person name="Zhan W."/>
            <person name="Jiang J.F."/>
            <person name="Wang Q."/>
            <person name="Zhang B."/>
            <person name="Ji P."/>
            <person name="Bell-Sakyi L."/>
            <person name="Cui X.M."/>
            <person name="Yuan T.T."/>
            <person name="Jiang B.G."/>
            <person name="Yang W.F."/>
            <person name="Lam T.T."/>
            <person name="Chang Q.C."/>
            <person name="Ding S.J."/>
            <person name="Wang X.J."/>
            <person name="Zhu J.G."/>
            <person name="Ruan X.D."/>
            <person name="Zhao L."/>
            <person name="Wei J.T."/>
            <person name="Ye R.Z."/>
            <person name="Que T.C."/>
            <person name="Du C.H."/>
            <person name="Zhou Y.H."/>
            <person name="Cheng J.X."/>
            <person name="Dai P.F."/>
            <person name="Guo W.B."/>
            <person name="Han X.H."/>
            <person name="Huang E.J."/>
            <person name="Li L.F."/>
            <person name="Wei W."/>
            <person name="Gao Y.C."/>
            <person name="Liu J.Z."/>
            <person name="Shao H.Z."/>
            <person name="Wang X."/>
            <person name="Wang C.C."/>
            <person name="Yang T.C."/>
            <person name="Huo Q.B."/>
            <person name="Li W."/>
            <person name="Chen H.Y."/>
            <person name="Chen S.E."/>
            <person name="Zhou L.G."/>
            <person name="Ni X.B."/>
            <person name="Tian J.H."/>
            <person name="Sheng Y."/>
            <person name="Liu T."/>
            <person name="Pan Y.S."/>
            <person name="Xia L.Y."/>
            <person name="Li J."/>
            <person name="Zhao F."/>
            <person name="Cao W.C."/>
        </authorList>
    </citation>
    <scope>NUCLEOTIDE SEQUENCE [LARGE SCALE GENOMIC DNA]</scope>
    <source>
        <strain evidence="1">Iper-2018</strain>
    </source>
</reference>
<organism evidence="1 2">
    <name type="scientific">Ixodes persulcatus</name>
    <name type="common">Taiga tick</name>
    <dbReference type="NCBI Taxonomy" id="34615"/>
    <lineage>
        <taxon>Eukaryota</taxon>
        <taxon>Metazoa</taxon>
        <taxon>Ecdysozoa</taxon>
        <taxon>Arthropoda</taxon>
        <taxon>Chelicerata</taxon>
        <taxon>Arachnida</taxon>
        <taxon>Acari</taxon>
        <taxon>Parasitiformes</taxon>
        <taxon>Ixodida</taxon>
        <taxon>Ixodoidea</taxon>
        <taxon>Ixodidae</taxon>
        <taxon>Ixodinae</taxon>
        <taxon>Ixodes</taxon>
    </lineage>
</organism>
<comment type="caution">
    <text evidence="1">The sequence shown here is derived from an EMBL/GenBank/DDBJ whole genome shotgun (WGS) entry which is preliminary data.</text>
</comment>
<name>A0AC60NWH9_IXOPE</name>
<protein>
    <submittedName>
        <fullName evidence="1">Uncharacterized protein</fullName>
    </submittedName>
</protein>
<accession>A0AC60NWH9</accession>